<feature type="transmembrane region" description="Helical" evidence="7">
    <location>
        <begin position="37"/>
        <end position="58"/>
    </location>
</feature>
<evidence type="ECO:0000256" key="6">
    <source>
        <dbReference type="ARBA" id="ARBA00023136"/>
    </source>
</evidence>
<dbReference type="InterPro" id="IPR037185">
    <property type="entry name" value="EmrE-like"/>
</dbReference>
<feature type="transmembrane region" description="Helical" evidence="7">
    <location>
        <begin position="254"/>
        <end position="271"/>
    </location>
</feature>
<evidence type="ECO:0000259" key="8">
    <source>
        <dbReference type="Pfam" id="PF00892"/>
    </source>
</evidence>
<dbReference type="RefSeq" id="WP_180822933.1">
    <property type="nucleotide sequence ID" value="NZ_JACAWY010000001.1"/>
</dbReference>
<feature type="transmembrane region" description="Helical" evidence="7">
    <location>
        <begin position="126"/>
        <end position="146"/>
    </location>
</feature>
<dbReference type="Proteomes" id="UP001362100">
    <property type="component" value="Unassembled WGS sequence"/>
</dbReference>
<feature type="domain" description="EamA" evidence="8">
    <location>
        <begin position="162"/>
        <end position="290"/>
    </location>
</feature>
<dbReference type="Pfam" id="PF00892">
    <property type="entry name" value="EamA"/>
    <property type="match status" value="1"/>
</dbReference>
<comment type="caution">
    <text evidence="9">The sequence shown here is derived from an EMBL/GenBank/DDBJ whole genome shotgun (WGS) entry which is preliminary data.</text>
</comment>
<feature type="transmembrane region" description="Helical" evidence="7">
    <location>
        <begin position="188"/>
        <end position="210"/>
    </location>
</feature>
<keyword evidence="4 7" id="KW-0812">Transmembrane</keyword>
<dbReference type="InterPro" id="IPR000620">
    <property type="entry name" value="EamA_dom"/>
</dbReference>
<dbReference type="SUPFAM" id="SSF103481">
    <property type="entry name" value="Multidrug resistance efflux transporter EmrE"/>
    <property type="match status" value="2"/>
</dbReference>
<evidence type="ECO:0000256" key="1">
    <source>
        <dbReference type="ARBA" id="ARBA00004651"/>
    </source>
</evidence>
<evidence type="ECO:0000256" key="5">
    <source>
        <dbReference type="ARBA" id="ARBA00022989"/>
    </source>
</evidence>
<dbReference type="EMBL" id="JBBGZW010000001">
    <property type="protein sequence ID" value="MEJ5045878.1"/>
    <property type="molecule type" value="Genomic_DNA"/>
</dbReference>
<keyword evidence="3" id="KW-1003">Cell membrane</keyword>
<feature type="transmembrane region" description="Helical" evidence="7">
    <location>
        <begin position="158"/>
        <end position="176"/>
    </location>
</feature>
<name>A0ABU8PTJ9_9GAMM</name>
<feature type="transmembrane region" description="Helical" evidence="7">
    <location>
        <begin position="222"/>
        <end position="242"/>
    </location>
</feature>
<feature type="transmembrane region" description="Helical" evidence="7">
    <location>
        <begin position="70"/>
        <end position="91"/>
    </location>
</feature>
<dbReference type="PANTHER" id="PTHR22911:SF137">
    <property type="entry name" value="SOLUTE CARRIER FAMILY 35 MEMBER G2-RELATED"/>
    <property type="match status" value="1"/>
</dbReference>
<keyword evidence="6 7" id="KW-0472">Membrane</keyword>
<accession>A0ABU8PTJ9</accession>
<evidence type="ECO:0000313" key="10">
    <source>
        <dbReference type="Proteomes" id="UP001362100"/>
    </source>
</evidence>
<gene>
    <name evidence="9" type="ORF">WH298_11820</name>
</gene>
<feature type="transmembrane region" description="Helical" evidence="7">
    <location>
        <begin position="277"/>
        <end position="298"/>
    </location>
</feature>
<evidence type="ECO:0000313" key="9">
    <source>
        <dbReference type="EMBL" id="MEJ5045878.1"/>
    </source>
</evidence>
<organism evidence="9 10">
    <name type="scientific">Pantoea nemavictus</name>
    <dbReference type="NCBI Taxonomy" id="2726955"/>
    <lineage>
        <taxon>Bacteria</taxon>
        <taxon>Pseudomonadati</taxon>
        <taxon>Pseudomonadota</taxon>
        <taxon>Gammaproteobacteria</taxon>
        <taxon>Enterobacterales</taxon>
        <taxon>Erwiniaceae</taxon>
        <taxon>Pantoea</taxon>
    </lineage>
</organism>
<evidence type="ECO:0000256" key="3">
    <source>
        <dbReference type="ARBA" id="ARBA00022475"/>
    </source>
</evidence>
<sequence length="320" mass="35931">MNNKSYLFGLLMVLLYNFLDAGKEVYSGFLVQENHPLSITFIVFSIAMVFFQLYGVSFSRQNYLSTMRSFTQVLILNITTAGSWISFFYCMQYLEPAVASAIITGVAPLLIIYIAPVFFKNESHQYKTIFIFCITFCSLWLAAISLREGSLTYNYSSSEILIGVLMAVICSVFSIFSNIFSRRLSDRGCLPSSIMAHRFYIIVLITMSYSLDSSGYKGVIEILSPGIAILAIFGVVIPLWCLQHGIKSLSPARVMVFISVNPIFTFVFQFFDPRLSPTLSSLVAILLICFFSLASELWGIKPKGRGEADGYHGIPEDRRN</sequence>
<keyword evidence="5 7" id="KW-1133">Transmembrane helix</keyword>
<feature type="transmembrane region" description="Helical" evidence="7">
    <location>
        <begin position="97"/>
        <end position="119"/>
    </location>
</feature>
<proteinExistence type="inferred from homology"/>
<comment type="subcellular location">
    <subcellularLocation>
        <location evidence="1">Cell membrane</location>
        <topology evidence="1">Multi-pass membrane protein</topology>
    </subcellularLocation>
</comment>
<dbReference type="PANTHER" id="PTHR22911">
    <property type="entry name" value="ACYL-MALONYL CONDENSING ENZYME-RELATED"/>
    <property type="match status" value="1"/>
</dbReference>
<evidence type="ECO:0000256" key="2">
    <source>
        <dbReference type="ARBA" id="ARBA00007362"/>
    </source>
</evidence>
<evidence type="ECO:0000256" key="7">
    <source>
        <dbReference type="SAM" id="Phobius"/>
    </source>
</evidence>
<protein>
    <submittedName>
        <fullName evidence="9">DMT family transporter</fullName>
    </submittedName>
</protein>
<reference evidence="9 10" key="1">
    <citation type="submission" date="2023-12" db="EMBL/GenBank/DDBJ databases">
        <title>Gut-associated functions are favored during microbiome assembly across C. elegans life.</title>
        <authorList>
            <person name="Zimmermann J."/>
        </authorList>
    </citation>
    <scope>NUCLEOTIDE SEQUENCE [LARGE SCALE GENOMIC DNA]</scope>
    <source>
        <strain evidence="9 10">BIGb0393</strain>
    </source>
</reference>
<evidence type="ECO:0000256" key="4">
    <source>
        <dbReference type="ARBA" id="ARBA00022692"/>
    </source>
</evidence>
<comment type="similarity">
    <text evidence="2">Belongs to the EamA transporter family.</text>
</comment>
<keyword evidence="10" id="KW-1185">Reference proteome</keyword>